<dbReference type="CDD" id="cd09272">
    <property type="entry name" value="RNase_HI_RT_Ty1"/>
    <property type="match status" value="1"/>
</dbReference>
<gene>
    <name evidence="1" type="ORF">Tco_0839012</name>
</gene>
<keyword evidence="2" id="KW-1185">Reference proteome</keyword>
<reference evidence="1" key="2">
    <citation type="submission" date="2022-01" db="EMBL/GenBank/DDBJ databases">
        <authorList>
            <person name="Yamashiro T."/>
            <person name="Shiraishi A."/>
            <person name="Satake H."/>
            <person name="Nakayama K."/>
        </authorList>
    </citation>
    <scope>NUCLEOTIDE SEQUENCE</scope>
</reference>
<evidence type="ECO:0000313" key="1">
    <source>
        <dbReference type="EMBL" id="GJT04550.1"/>
    </source>
</evidence>
<dbReference type="Proteomes" id="UP001151760">
    <property type="component" value="Unassembled WGS sequence"/>
</dbReference>
<accession>A0ABQ5APG8</accession>
<organism evidence="1 2">
    <name type="scientific">Tanacetum coccineum</name>
    <dbReference type="NCBI Taxonomy" id="301880"/>
    <lineage>
        <taxon>Eukaryota</taxon>
        <taxon>Viridiplantae</taxon>
        <taxon>Streptophyta</taxon>
        <taxon>Embryophyta</taxon>
        <taxon>Tracheophyta</taxon>
        <taxon>Spermatophyta</taxon>
        <taxon>Magnoliopsida</taxon>
        <taxon>eudicotyledons</taxon>
        <taxon>Gunneridae</taxon>
        <taxon>Pentapetalae</taxon>
        <taxon>asterids</taxon>
        <taxon>campanulids</taxon>
        <taxon>Asterales</taxon>
        <taxon>Asteraceae</taxon>
        <taxon>Asteroideae</taxon>
        <taxon>Anthemideae</taxon>
        <taxon>Anthemidinae</taxon>
        <taxon>Tanacetum</taxon>
    </lineage>
</organism>
<protein>
    <submittedName>
        <fullName evidence="1">Uncharacterized protein</fullName>
    </submittedName>
</protein>
<dbReference type="EMBL" id="BQNB010012518">
    <property type="protein sequence ID" value="GJT04550.1"/>
    <property type="molecule type" value="Genomic_DNA"/>
</dbReference>
<name>A0ABQ5APG8_9ASTR</name>
<comment type="caution">
    <text evidence="1">The sequence shown here is derived from an EMBL/GenBank/DDBJ whole genome shotgun (WGS) entry which is preliminary data.</text>
</comment>
<sequence>MGEHTDCQCGISCVKPFVLLLDIGYTNIFLLAYGVLSQAWSLVVKSLGYGVYFLNDTAYRLSESVYFLELFNYAPYYRGIFINQSKYVLEIIKKYGMKSSDTVDTPMVDRTKLDEDLQGHQLILPITVYACVPDTGIALTAYADADHIGCQDTRIKYSGSAQFLGDRLSRSKYIDVKYHFIKEQMENGVIELYFVRTEYQLADIFTKALARERFEFLISRLGMKSMSRETLKSLAEEEEE</sequence>
<reference evidence="1" key="1">
    <citation type="journal article" date="2022" name="Int. J. Mol. Sci.">
        <title>Draft Genome of Tanacetum Coccineum: Genomic Comparison of Closely Related Tanacetum-Family Plants.</title>
        <authorList>
            <person name="Yamashiro T."/>
            <person name="Shiraishi A."/>
            <person name="Nakayama K."/>
            <person name="Satake H."/>
        </authorList>
    </citation>
    <scope>NUCLEOTIDE SEQUENCE</scope>
</reference>
<proteinExistence type="predicted"/>
<evidence type="ECO:0000313" key="2">
    <source>
        <dbReference type="Proteomes" id="UP001151760"/>
    </source>
</evidence>